<evidence type="ECO:0000313" key="3">
    <source>
        <dbReference type="Proteomes" id="UP001195483"/>
    </source>
</evidence>
<reference evidence="2" key="1">
    <citation type="journal article" date="2021" name="Genome Biol. Evol.">
        <title>A High-Quality Reference Genome for a Parasitic Bivalve with Doubly Uniparental Inheritance (Bivalvia: Unionida).</title>
        <authorList>
            <person name="Smith C.H."/>
        </authorList>
    </citation>
    <scope>NUCLEOTIDE SEQUENCE</scope>
    <source>
        <strain evidence="2">CHS0354</strain>
    </source>
</reference>
<feature type="compositionally biased region" description="Basic residues" evidence="1">
    <location>
        <begin position="159"/>
        <end position="173"/>
    </location>
</feature>
<gene>
    <name evidence="2" type="ORF">CHS0354_027307</name>
</gene>
<proteinExistence type="predicted"/>
<feature type="compositionally biased region" description="Basic residues" evidence="1">
    <location>
        <begin position="230"/>
        <end position="240"/>
    </location>
</feature>
<dbReference type="Proteomes" id="UP001195483">
    <property type="component" value="Unassembled WGS sequence"/>
</dbReference>
<sequence>MSMVMKPVKTNVLRHSIVDIRNGKHKSEVDSNNVSPQLDAGNYISAQEGYIISDGIQTGILQKAAIANECIDTVEEGVDDNTGEKRKKGKRRHGKTKKKKKKKHKKHHQKNYPVQADIQIENNLEDHDIHADLNNKDQFNTTCISELYSQAENVESHRESKRKHKKGNRKDKKRSYEEGLVEESEGTQHNIRNPLRNSDRYAGNYLGATSMNVMLPQPENENKQDDDKRTQKKKKRREKKTRQEENFCDDKNEPGNLEINAE</sequence>
<feature type="region of interest" description="Disordered" evidence="1">
    <location>
        <begin position="151"/>
        <end position="262"/>
    </location>
</feature>
<feature type="region of interest" description="Disordered" evidence="1">
    <location>
        <begin position="79"/>
        <end position="116"/>
    </location>
</feature>
<name>A0AAE0TEV4_9BIVA</name>
<protein>
    <submittedName>
        <fullName evidence="2">Uncharacterized protein</fullName>
    </submittedName>
</protein>
<accession>A0AAE0TEV4</accession>
<organism evidence="2 3">
    <name type="scientific">Potamilus streckersoni</name>
    <dbReference type="NCBI Taxonomy" id="2493646"/>
    <lineage>
        <taxon>Eukaryota</taxon>
        <taxon>Metazoa</taxon>
        <taxon>Spiralia</taxon>
        <taxon>Lophotrochozoa</taxon>
        <taxon>Mollusca</taxon>
        <taxon>Bivalvia</taxon>
        <taxon>Autobranchia</taxon>
        <taxon>Heteroconchia</taxon>
        <taxon>Palaeoheterodonta</taxon>
        <taxon>Unionida</taxon>
        <taxon>Unionoidea</taxon>
        <taxon>Unionidae</taxon>
        <taxon>Ambleminae</taxon>
        <taxon>Lampsilini</taxon>
        <taxon>Potamilus</taxon>
    </lineage>
</organism>
<keyword evidence="3" id="KW-1185">Reference proteome</keyword>
<dbReference type="AlphaFoldDB" id="A0AAE0TEV4"/>
<reference evidence="2" key="2">
    <citation type="journal article" date="2021" name="Genome Biol. Evol.">
        <title>Developing a high-quality reference genome for a parasitic bivalve with doubly uniparental inheritance (Bivalvia: Unionida).</title>
        <authorList>
            <person name="Smith C.H."/>
        </authorList>
    </citation>
    <scope>NUCLEOTIDE SEQUENCE</scope>
    <source>
        <strain evidence="2">CHS0354</strain>
        <tissue evidence="2">Mantle</tissue>
    </source>
</reference>
<evidence type="ECO:0000256" key="1">
    <source>
        <dbReference type="SAM" id="MobiDB-lite"/>
    </source>
</evidence>
<feature type="compositionally biased region" description="Basic and acidic residues" evidence="1">
    <location>
        <begin position="241"/>
        <end position="253"/>
    </location>
</feature>
<reference evidence="2" key="3">
    <citation type="submission" date="2023-05" db="EMBL/GenBank/DDBJ databases">
        <authorList>
            <person name="Smith C.H."/>
        </authorList>
    </citation>
    <scope>NUCLEOTIDE SEQUENCE</scope>
    <source>
        <strain evidence="2">CHS0354</strain>
        <tissue evidence="2">Mantle</tissue>
    </source>
</reference>
<feature type="compositionally biased region" description="Basic residues" evidence="1">
    <location>
        <begin position="85"/>
        <end position="110"/>
    </location>
</feature>
<dbReference type="EMBL" id="JAEAOA010001644">
    <property type="protein sequence ID" value="KAK3608951.1"/>
    <property type="molecule type" value="Genomic_DNA"/>
</dbReference>
<comment type="caution">
    <text evidence="2">The sequence shown here is derived from an EMBL/GenBank/DDBJ whole genome shotgun (WGS) entry which is preliminary data.</text>
</comment>
<evidence type="ECO:0000313" key="2">
    <source>
        <dbReference type="EMBL" id="KAK3608951.1"/>
    </source>
</evidence>
<feature type="compositionally biased region" description="Basic and acidic residues" evidence="1">
    <location>
        <begin position="220"/>
        <end position="229"/>
    </location>
</feature>